<feature type="region of interest" description="Disordered" evidence="1">
    <location>
        <begin position="691"/>
        <end position="713"/>
    </location>
</feature>
<feature type="region of interest" description="Disordered" evidence="1">
    <location>
        <begin position="266"/>
        <end position="289"/>
    </location>
</feature>
<evidence type="ECO:0000313" key="2">
    <source>
        <dbReference type="EMBL" id="SCL91851.1"/>
    </source>
</evidence>
<dbReference type="GO" id="GO:0005737">
    <property type="term" value="C:cytoplasm"/>
    <property type="evidence" value="ECO:0007669"/>
    <property type="project" value="TreeGrafter"/>
</dbReference>
<gene>
    <name evidence="3" type="ORF">PBNK65E_000056300</name>
    <name evidence="2" type="ORF">PBNK65NY_000055800</name>
</gene>
<feature type="compositionally biased region" description="Polar residues" evidence="1">
    <location>
        <begin position="418"/>
        <end position="432"/>
    </location>
</feature>
<evidence type="ECO:0000313" key="3">
    <source>
        <dbReference type="EMBL" id="SCN22555.1"/>
    </source>
</evidence>
<dbReference type="VEuPathDB" id="PlasmoDB:PBANKA_0408400"/>
<dbReference type="PANTHER" id="PTHR48100">
    <property type="entry name" value="BROAD-SPECIFICITY PHOSPHATASE YOR283W-RELATED"/>
    <property type="match status" value="1"/>
</dbReference>
<dbReference type="Gene3D" id="3.40.50.1240">
    <property type="entry name" value="Phosphoglycerate mutase-like"/>
    <property type="match status" value="1"/>
</dbReference>
<feature type="region of interest" description="Disordered" evidence="1">
    <location>
        <begin position="22"/>
        <end position="42"/>
    </location>
</feature>
<dbReference type="SUPFAM" id="SSF53254">
    <property type="entry name" value="Phosphoglycerate mutase-like"/>
    <property type="match status" value="1"/>
</dbReference>
<proteinExistence type="predicted"/>
<dbReference type="Proteomes" id="UP000220214">
    <property type="component" value="Chromosome 4"/>
</dbReference>
<sequence>MMMKGNYSYERHGSQHFNINSYGSRINSKNNNNNNNKTDKYDYSYYNGKTNYGYYREGNYYFNDEVSYKIKNRMNKYEYSYDNYGEYRYSKNNNSKNGNEKKYYHYYKDKYNKNNLNTNTHFEKINSDNNMSNKQNKSTENNSTKINELINNIYYKISYYLKKNRKYLNKILQQNYEINIYLIRHMEAQHNKQHVEDLDTPRDLIYKRPIYLDSVATEEGIKMCEDVRNYHLNGTGKSGCNKMHDIYYKEIIQLYNDYIEKCDKEQQTSKENSKESRKESSKENKKENKKGVFERNNNFVIISSPLRRCLQTMKYLFNFKKNIVIYEPIREISGSYITDQRSKTSEVKKFCDNNFDEYELMCFGEEDIMSVERFRESSCQVYFRCLQFLKFVHSLAINYFASIERENDSMSLDVKIGNSKSPKGNSNQSNMKNNEEKQNSTPNSEIDDYINDKCNNEETCTKTNEKNKKSFNIVVVSHSSYLLHLLALLDYLNLDARNFNNCDIRKITIPLTNTFLFFNNIINLQLAKPVISNNMPLCFRDKQKNVLKKTYKDKNIYTLNSINDIDDIICESPCTIIIYQYNELIKNQNNYKKYLEKIKNFIDNNNKEFQLKNGYFSNGMYKKYVLKKGKNDDNSENNMYNLGRDILVTDASEHLGFSERKQAWELNRKGYIAGQNVILIVLPDVENAPKKTNAPNNKGIETDLDTKTNDDDNEDLGSLKNVTKIIDNYDSVQDLIKSPDFWISIKKNIDNINLNSFHEYIIKKYNKILTTENEDFCYIDLVASLENKNFINKYGNMFNGYFKKLKEKYNNNNSSLNLEKECKYINENLINKIFPQEYETSKDEDETGEVSMNSNLTSQRNTLNNHDKINIVKKKFIYIPNKYNDKNKMTKQKNNDNYNISNSIVPNNKAFVMENIKVLKSFPQSIQNLNVEMFYRDKFFYFNCLHKFIKSKNKIEGLVLAKLLAFLDLLKAFNFNSTSKIFQKLTKLDDIIYTNTIEDSSQIVNTYSCDKKPVPVNNTFYFSASAKKYKDIQTLKGRKKGIVDDLNYIRYNMLTISGGAENVYILNVLS</sequence>
<dbReference type="PANTHER" id="PTHR48100:SF1">
    <property type="entry name" value="HISTIDINE PHOSPHATASE FAMILY PROTEIN-RELATED"/>
    <property type="match status" value="1"/>
</dbReference>
<protein>
    <submittedName>
        <fullName evidence="2">Phosphoglycerate mutase, putative</fullName>
        <ecNumber evidence="2">5.4.2.11</ecNumber>
    </submittedName>
</protein>
<dbReference type="InterPro" id="IPR050275">
    <property type="entry name" value="PGM_Phosphatase"/>
</dbReference>
<dbReference type="EMBL" id="LT614630">
    <property type="protein sequence ID" value="SCN22555.1"/>
    <property type="molecule type" value="Genomic_DNA"/>
</dbReference>
<dbReference type="EMBL" id="LT608140">
    <property type="protein sequence ID" value="SCL91851.1"/>
    <property type="molecule type" value="Genomic_DNA"/>
</dbReference>
<organism evidence="2 5">
    <name type="scientific">Plasmodium berghei</name>
    <dbReference type="NCBI Taxonomy" id="5821"/>
    <lineage>
        <taxon>Eukaryota</taxon>
        <taxon>Sar</taxon>
        <taxon>Alveolata</taxon>
        <taxon>Apicomplexa</taxon>
        <taxon>Aconoidasida</taxon>
        <taxon>Haemosporida</taxon>
        <taxon>Plasmodiidae</taxon>
        <taxon>Plasmodium</taxon>
        <taxon>Plasmodium (Vinckeia)</taxon>
    </lineage>
</organism>
<reference evidence="2 5" key="1">
    <citation type="submission" date="2016-08" db="EMBL/GenBank/DDBJ databases">
        <authorList>
            <consortium name="Pathogen Informatics"/>
        </authorList>
    </citation>
    <scope>NUCLEOTIDE SEQUENCE [LARGE SCALE GENOMIC DNA]</scope>
    <source>
        <strain evidence="2 5">NK65 ny</strain>
        <strain evidence="3 4">NK65e</strain>
    </source>
</reference>
<name>A0A1C6WRK5_PLABE</name>
<evidence type="ECO:0000256" key="1">
    <source>
        <dbReference type="SAM" id="MobiDB-lite"/>
    </source>
</evidence>
<feature type="compositionally biased region" description="Basic and acidic residues" evidence="1">
    <location>
        <begin position="700"/>
        <end position="710"/>
    </location>
</feature>
<dbReference type="AlphaFoldDB" id="A0A1C6WRK5"/>
<dbReference type="Proteomes" id="UP000516480">
    <property type="component" value="Chromosome 4"/>
</dbReference>
<dbReference type="EC" id="5.4.2.11" evidence="2"/>
<dbReference type="GO" id="GO:0004619">
    <property type="term" value="F:phosphoglycerate mutase activity"/>
    <property type="evidence" value="ECO:0007669"/>
    <property type="project" value="UniProtKB-EC"/>
</dbReference>
<dbReference type="GO" id="GO:0016791">
    <property type="term" value="F:phosphatase activity"/>
    <property type="evidence" value="ECO:0007669"/>
    <property type="project" value="TreeGrafter"/>
</dbReference>
<feature type="region of interest" description="Disordered" evidence="1">
    <location>
        <begin position="414"/>
        <end position="448"/>
    </location>
</feature>
<evidence type="ECO:0000313" key="5">
    <source>
        <dbReference type="Proteomes" id="UP000516480"/>
    </source>
</evidence>
<dbReference type="InterPro" id="IPR029033">
    <property type="entry name" value="His_PPase_superfam"/>
</dbReference>
<keyword evidence="2" id="KW-0413">Isomerase</keyword>
<evidence type="ECO:0000313" key="4">
    <source>
        <dbReference type="Proteomes" id="UP000220214"/>
    </source>
</evidence>
<accession>A0A1C6WRK5</accession>
<feature type="compositionally biased region" description="Low complexity" evidence="1">
    <location>
        <begin position="27"/>
        <end position="36"/>
    </location>
</feature>